<dbReference type="EMBL" id="CM007381">
    <property type="protein sequence ID" value="ONK81307.1"/>
    <property type="molecule type" value="Genomic_DNA"/>
</dbReference>
<reference evidence="2" key="1">
    <citation type="journal article" date="2017" name="Nat. Commun.">
        <title>The asparagus genome sheds light on the origin and evolution of a young Y chromosome.</title>
        <authorList>
            <person name="Harkess A."/>
            <person name="Zhou J."/>
            <person name="Xu C."/>
            <person name="Bowers J.E."/>
            <person name="Van der Hulst R."/>
            <person name="Ayyampalayam S."/>
            <person name="Mercati F."/>
            <person name="Riccardi P."/>
            <person name="McKain M.R."/>
            <person name="Kakrana A."/>
            <person name="Tang H."/>
            <person name="Ray J."/>
            <person name="Groenendijk J."/>
            <person name="Arikit S."/>
            <person name="Mathioni S.M."/>
            <person name="Nakano M."/>
            <person name="Shan H."/>
            <person name="Telgmann-Rauber A."/>
            <person name="Kanno A."/>
            <person name="Yue Z."/>
            <person name="Chen H."/>
            <person name="Li W."/>
            <person name="Chen Y."/>
            <person name="Xu X."/>
            <person name="Zhang Y."/>
            <person name="Luo S."/>
            <person name="Chen H."/>
            <person name="Gao J."/>
            <person name="Mao Z."/>
            <person name="Pires J.C."/>
            <person name="Luo M."/>
            <person name="Kudrna D."/>
            <person name="Wing R.A."/>
            <person name="Meyers B.C."/>
            <person name="Yi K."/>
            <person name="Kong H."/>
            <person name="Lavrijsen P."/>
            <person name="Sunseri F."/>
            <person name="Falavigna A."/>
            <person name="Ye Y."/>
            <person name="Leebens-Mack J.H."/>
            <person name="Chen G."/>
        </authorList>
    </citation>
    <scope>NUCLEOTIDE SEQUENCE [LARGE SCALE GENOMIC DNA]</scope>
    <source>
        <strain evidence="2">cv. DH0086</strain>
    </source>
</reference>
<name>A0A5P1FV49_ASPOF</name>
<dbReference type="Gene3D" id="1.20.910.10">
    <property type="entry name" value="Heme oxygenase-like"/>
    <property type="match status" value="1"/>
</dbReference>
<accession>A0A5P1FV49</accession>
<keyword evidence="2" id="KW-1185">Reference proteome</keyword>
<dbReference type="Gramene" id="ONK81307">
    <property type="protein sequence ID" value="ONK81307"/>
    <property type="gene ID" value="A4U43_C01F27650"/>
</dbReference>
<evidence type="ECO:0000313" key="2">
    <source>
        <dbReference type="Proteomes" id="UP000243459"/>
    </source>
</evidence>
<dbReference type="InterPro" id="IPR016084">
    <property type="entry name" value="Haem_Oase-like_multi-hlx"/>
</dbReference>
<protein>
    <submittedName>
        <fullName evidence="1">Uncharacterized protein</fullName>
    </submittedName>
</protein>
<organism evidence="1 2">
    <name type="scientific">Asparagus officinalis</name>
    <name type="common">Garden asparagus</name>
    <dbReference type="NCBI Taxonomy" id="4686"/>
    <lineage>
        <taxon>Eukaryota</taxon>
        <taxon>Viridiplantae</taxon>
        <taxon>Streptophyta</taxon>
        <taxon>Embryophyta</taxon>
        <taxon>Tracheophyta</taxon>
        <taxon>Spermatophyta</taxon>
        <taxon>Magnoliopsida</taxon>
        <taxon>Liliopsida</taxon>
        <taxon>Asparagales</taxon>
        <taxon>Asparagaceae</taxon>
        <taxon>Asparagoideae</taxon>
        <taxon>Asparagus</taxon>
    </lineage>
</organism>
<sequence length="150" mass="16735">MRLYAHLGKELHMFLSHDGSDNSYKKRIEYYSSKSFEAEAVQIEELLDKLSVPLTGEIDIKMQSPLDKVEVFTNALNQNSGDKHLSVYIGDLVGDLLCLLKADVGDGYVGSLWDVWYGMFGIITPIMSTEMVACIAIEAISILEKMHSKG</sequence>
<dbReference type="InterPro" id="IPR050967">
    <property type="entry name" value="Thiamine_Salvage_TenA"/>
</dbReference>
<proteinExistence type="predicted"/>
<dbReference type="PANTHER" id="PTHR43198:SF2">
    <property type="entry name" value="SI:CH1073-67J19.1-RELATED"/>
    <property type="match status" value="1"/>
</dbReference>
<dbReference type="PANTHER" id="PTHR43198">
    <property type="entry name" value="BIFUNCTIONAL TH2 PROTEIN"/>
    <property type="match status" value="1"/>
</dbReference>
<evidence type="ECO:0000313" key="1">
    <source>
        <dbReference type="EMBL" id="ONK81307.1"/>
    </source>
</evidence>
<dbReference type="AlphaFoldDB" id="A0A5P1FV49"/>
<dbReference type="Proteomes" id="UP000243459">
    <property type="component" value="Chromosome 1"/>
</dbReference>
<dbReference type="GO" id="GO:0005829">
    <property type="term" value="C:cytosol"/>
    <property type="evidence" value="ECO:0007669"/>
    <property type="project" value="TreeGrafter"/>
</dbReference>
<gene>
    <name evidence="1" type="ORF">A4U43_C01F27650</name>
</gene>